<sequence>MNLWQKWMSLPVKARYYIAGSTFVFALVGDYVTSRINEEVVARKKLEETLSKDL</sequence>
<dbReference type="EMBL" id="LGST01000034">
    <property type="protein sequence ID" value="KND98270.1"/>
    <property type="molecule type" value="Genomic_DNA"/>
</dbReference>
<dbReference type="VEuPathDB" id="FungiDB:QG37_05037"/>
<name>A0A0L0NX86_CANAR</name>
<protein>
    <submittedName>
        <fullName evidence="1">Uncharacterized protein</fullName>
    </submittedName>
</protein>
<accession>A0A0L0NX86</accession>
<organism evidence="1 2">
    <name type="scientific">Candidozyma auris</name>
    <name type="common">Yeast</name>
    <name type="synonym">Candida auris</name>
    <dbReference type="NCBI Taxonomy" id="498019"/>
    <lineage>
        <taxon>Eukaryota</taxon>
        <taxon>Fungi</taxon>
        <taxon>Dikarya</taxon>
        <taxon>Ascomycota</taxon>
        <taxon>Saccharomycotina</taxon>
        <taxon>Pichiomycetes</taxon>
        <taxon>Metschnikowiaceae</taxon>
        <taxon>Candidozyma</taxon>
    </lineage>
</organism>
<gene>
    <name evidence="1" type="ORF">QG37_05037</name>
</gene>
<reference evidence="2" key="1">
    <citation type="journal article" date="2015" name="BMC Genomics">
        <title>Draft genome of a commonly misdiagnosed multidrug resistant pathogen Candida auris.</title>
        <authorList>
            <person name="Chatterjee S."/>
            <person name="Alampalli S.V."/>
            <person name="Nageshan R.K."/>
            <person name="Chettiar S.T."/>
            <person name="Joshi S."/>
            <person name="Tatu U.S."/>
        </authorList>
    </citation>
    <scope>NUCLEOTIDE SEQUENCE [LARGE SCALE GENOMIC DNA]</scope>
    <source>
        <strain evidence="2">6684</strain>
    </source>
</reference>
<dbReference type="Proteomes" id="UP000037122">
    <property type="component" value="Unassembled WGS sequence"/>
</dbReference>
<evidence type="ECO:0000313" key="2">
    <source>
        <dbReference type="Proteomes" id="UP000037122"/>
    </source>
</evidence>
<comment type="caution">
    <text evidence="1">The sequence shown here is derived from an EMBL/GenBank/DDBJ whole genome shotgun (WGS) entry which is preliminary data.</text>
</comment>
<evidence type="ECO:0000313" key="1">
    <source>
        <dbReference type="EMBL" id="KND98270.1"/>
    </source>
</evidence>
<dbReference type="AlphaFoldDB" id="A0A0L0NX86"/>
<proteinExistence type="predicted"/>